<evidence type="ECO:0000313" key="1">
    <source>
        <dbReference type="EMBL" id="ERZ96710.1"/>
    </source>
</evidence>
<accession>U9SZY7</accession>
<dbReference type="EMBL" id="KI300201">
    <property type="protein sequence ID" value="ERZ96710.1"/>
    <property type="molecule type" value="Genomic_DNA"/>
</dbReference>
<protein>
    <submittedName>
        <fullName evidence="1">Uncharacterized protein</fullName>
    </submittedName>
</protein>
<proteinExistence type="predicted"/>
<dbReference type="AlphaFoldDB" id="U9SZY7"/>
<dbReference type="HOGENOM" id="CLU_1750677_0_0_1"/>
<reference evidence="1" key="1">
    <citation type="submission" date="2013-07" db="EMBL/GenBank/DDBJ databases">
        <title>The genome of an arbuscular mycorrhizal fungus provides insights into the evolution of the oldest plant symbiosis.</title>
        <authorList>
            <consortium name="DOE Joint Genome Institute"/>
            <person name="Tisserant E."/>
            <person name="Malbreil M."/>
            <person name="Kuo A."/>
            <person name="Kohler A."/>
            <person name="Symeonidi A."/>
            <person name="Balestrini R."/>
            <person name="Charron P."/>
            <person name="Duensing N."/>
            <person name="Frei-dit-Frey N."/>
            <person name="Gianinazzi-Pearson V."/>
            <person name="Gilbert B."/>
            <person name="Handa Y."/>
            <person name="Hijri M."/>
            <person name="Kaul R."/>
            <person name="Kawaguchi M."/>
            <person name="Krajinski F."/>
            <person name="Lammers P."/>
            <person name="Lapierre D."/>
            <person name="Masclaux F.G."/>
            <person name="Murat C."/>
            <person name="Morin E."/>
            <person name="Ndikumana S."/>
            <person name="Pagni M."/>
            <person name="Petitpierre D."/>
            <person name="Requena N."/>
            <person name="Rosikiewicz P."/>
            <person name="Riley R."/>
            <person name="Saito K."/>
            <person name="San Clemente H."/>
            <person name="Shapiro H."/>
            <person name="van Tuinen D."/>
            <person name="Becard G."/>
            <person name="Bonfante P."/>
            <person name="Paszkowski U."/>
            <person name="Shachar-Hill Y."/>
            <person name="Young J.P."/>
            <person name="Sanders I.R."/>
            <person name="Henrissat B."/>
            <person name="Rensing S.A."/>
            <person name="Grigoriev I.V."/>
            <person name="Corradi N."/>
            <person name="Roux C."/>
            <person name="Martin F."/>
        </authorList>
    </citation>
    <scope>NUCLEOTIDE SEQUENCE</scope>
    <source>
        <strain evidence="1">DAOM 197198</strain>
    </source>
</reference>
<name>U9SZY7_RHIID</name>
<organism evidence="1">
    <name type="scientific">Rhizophagus irregularis (strain DAOM 181602 / DAOM 197198 / MUCL 43194)</name>
    <name type="common">Arbuscular mycorrhizal fungus</name>
    <name type="synonym">Glomus intraradices</name>
    <dbReference type="NCBI Taxonomy" id="747089"/>
    <lineage>
        <taxon>Eukaryota</taxon>
        <taxon>Fungi</taxon>
        <taxon>Fungi incertae sedis</taxon>
        <taxon>Mucoromycota</taxon>
        <taxon>Glomeromycotina</taxon>
        <taxon>Glomeromycetes</taxon>
        <taxon>Glomerales</taxon>
        <taxon>Glomeraceae</taxon>
        <taxon>Rhizophagus</taxon>
    </lineage>
</organism>
<sequence length="149" mass="17167">MSIHEYFDHNIQSAVPLRLSRCLKLWVEPVLDIKAQLILGLVDVWVGYGTVSGTINDARTVGTINGTGTTFGVELFASKKKEIKRQTYFLVEKVIIMRVKEKRKRTNGENFQPIFNVRIFKSLHHHALSLLPFNHERLNIKILHSMNIE</sequence>
<gene>
    <name evidence="1" type="ORF">GLOINDRAFT_89369</name>
</gene>